<evidence type="ECO:0000256" key="7">
    <source>
        <dbReference type="RuleBase" id="RU366019"/>
    </source>
</evidence>
<protein>
    <recommendedName>
        <fullName evidence="3 7">Neutral ceramidase</fullName>
        <ecNumber evidence="2 7">3.5.1.23</ecNumber>
    </recommendedName>
</protein>
<dbReference type="GO" id="GO:0017040">
    <property type="term" value="F:N-acylsphingosine amidohydrolase activity"/>
    <property type="evidence" value="ECO:0007669"/>
    <property type="project" value="UniProtKB-UniRule"/>
</dbReference>
<sequence>MKLMDLRCYHGPKALQLILFMAFTCPVALATYNIGVGIADVTGPIAEIVFMGYAKIDQKGSGLHLRTFARTFIIDDGTERFVFVSVESAMIGHDLRAEVLQRLKKTFGNLYNDQNVMISATHTHSSPGGYNLYMLFDLTTFGYMKQSFNALARGITLSIERAHNAVVPGKIYIGHGEILDANINRSPLAYMNNPQSERDKYQYNVDKKMTQLQFIAADGRPLGVVNWFAVHPTSMNNTNKLVSSDNVGYAAVLFEKQMNKNSLIGKGEFVAAFASSNLGDVSPNTRGPKCEFSGDECTAQYTCPGKNEMCFASGPGKDMFDSTGIIAHKLFNESMNIWNRRDGNLELTGPIRSVHRYVKMPGQKAEFYNYTTKQLEEVEACLPAMGYSFAAGTTDGPGSFSFQQGTTTSNPMWNLVRDFVAAPTDEDVKCHGAKPILLATGRMRLPYQWQPEIISTHLVMIGELVIVGVPGEFTTMSGRRMRESVASAVQATAHIRPTVVIAGLCNTYSDYIATPEEYQIQRYEGASTIFGPHTLDVYLKQYRELAIAAVTSTKLEPGPQPPNLLNEHLISLQPPVIYDTSPWEWKFGDCVIQPEKFVSPGNTVTATFVSGHPQNNLMTGGSFLTIEKLIDNQWIVIATDADWETRFYWKRISVILGTSHAKISWAIPSDAQPGTYRIGHKGFYRYIFGGIYGYRGYSNTFQIAAQ</sequence>
<name>A0AA39F9H5_9HYME</name>
<dbReference type="GO" id="GO:0042759">
    <property type="term" value="P:long-chain fatty acid biosynthetic process"/>
    <property type="evidence" value="ECO:0007669"/>
    <property type="project" value="TreeGrafter"/>
</dbReference>
<feature type="binding site" evidence="6">
    <location>
        <position position="231"/>
    </location>
    <ligand>
        <name>Zn(2+)</name>
        <dbReference type="ChEBI" id="CHEBI:29105"/>
    </ligand>
</feature>
<dbReference type="GO" id="GO:0046872">
    <property type="term" value="F:metal ion binding"/>
    <property type="evidence" value="ECO:0007669"/>
    <property type="project" value="UniProtKB-KW"/>
</dbReference>
<keyword evidence="7" id="KW-0443">Lipid metabolism</keyword>
<keyword evidence="4 7" id="KW-0378">Hydrolase</keyword>
<dbReference type="EC" id="3.5.1.23" evidence="2 7"/>
<evidence type="ECO:0000256" key="3">
    <source>
        <dbReference type="ARBA" id="ARBA00019235"/>
    </source>
</evidence>
<comment type="similarity">
    <text evidence="1 7">Belongs to the neutral ceramidase family.</text>
</comment>
<comment type="caution">
    <text evidence="10">The sequence shown here is derived from an EMBL/GenBank/DDBJ whole genome shotgun (WGS) entry which is preliminary data.</text>
</comment>
<dbReference type="PANTHER" id="PTHR12670">
    <property type="entry name" value="CERAMIDASE"/>
    <property type="match status" value="1"/>
</dbReference>
<reference evidence="10" key="1">
    <citation type="journal article" date="2023" name="bioRxiv">
        <title>Scaffold-level genome assemblies of two parasitoid biocontrol wasps reveal the parthenogenesis mechanism and an associated novel virus.</title>
        <authorList>
            <person name="Inwood S."/>
            <person name="Skelly J."/>
            <person name="Guhlin J."/>
            <person name="Harrop T."/>
            <person name="Goldson S."/>
            <person name="Dearden P."/>
        </authorList>
    </citation>
    <scope>NUCLEOTIDE SEQUENCE</scope>
    <source>
        <strain evidence="10">Irish</strain>
        <tissue evidence="10">Whole body</tissue>
    </source>
</reference>
<dbReference type="InterPro" id="IPR031331">
    <property type="entry name" value="NEUT/ALK_ceramidase_C"/>
</dbReference>
<feature type="domain" description="Neutral/alkaline non-lysosomal ceramidase C-terminal" evidence="9">
    <location>
        <begin position="547"/>
        <end position="703"/>
    </location>
</feature>
<gene>
    <name evidence="10" type="ORF">PV328_003890</name>
</gene>
<evidence type="ECO:0000313" key="11">
    <source>
        <dbReference type="Proteomes" id="UP001168990"/>
    </source>
</evidence>
<comment type="catalytic activity">
    <reaction evidence="7">
        <text>an N-acylsphing-4-enine + H2O = sphing-4-enine + a fatty acid</text>
        <dbReference type="Rhea" id="RHEA:20856"/>
        <dbReference type="ChEBI" id="CHEBI:15377"/>
        <dbReference type="ChEBI" id="CHEBI:28868"/>
        <dbReference type="ChEBI" id="CHEBI:52639"/>
        <dbReference type="ChEBI" id="CHEBI:57756"/>
        <dbReference type="EC" id="3.5.1.23"/>
    </reaction>
</comment>
<dbReference type="AlphaFoldDB" id="A0AA39F9H5"/>
<comment type="cofactor">
    <cofactor evidence="6">
        <name>Zn(2+)</name>
        <dbReference type="ChEBI" id="CHEBI:29105"/>
    </cofactor>
    <text evidence="6">Binds 1 zinc ion per subunit.</text>
</comment>
<feature type="binding site" evidence="6">
    <location>
        <position position="511"/>
    </location>
    <ligand>
        <name>Zn(2+)</name>
        <dbReference type="ChEBI" id="CHEBI:29105"/>
    </ligand>
</feature>
<keyword evidence="11" id="KW-1185">Reference proteome</keyword>
<dbReference type="Pfam" id="PF17048">
    <property type="entry name" value="Ceramidse_alk_C"/>
    <property type="match status" value="1"/>
</dbReference>
<dbReference type="InterPro" id="IPR031329">
    <property type="entry name" value="NEUT/ALK_ceramidase_N"/>
</dbReference>
<dbReference type="GO" id="GO:0046514">
    <property type="term" value="P:ceramide catabolic process"/>
    <property type="evidence" value="ECO:0007669"/>
    <property type="project" value="InterPro"/>
</dbReference>
<evidence type="ECO:0000256" key="6">
    <source>
        <dbReference type="PIRSR" id="PIRSR606823-2"/>
    </source>
</evidence>
<evidence type="ECO:0000259" key="8">
    <source>
        <dbReference type="Pfam" id="PF04734"/>
    </source>
</evidence>
<keyword evidence="6" id="KW-0479">Metal-binding</keyword>
<evidence type="ECO:0000256" key="2">
    <source>
        <dbReference type="ARBA" id="ARBA00011891"/>
    </source>
</evidence>
<dbReference type="GO" id="GO:0005576">
    <property type="term" value="C:extracellular region"/>
    <property type="evidence" value="ECO:0007669"/>
    <property type="project" value="TreeGrafter"/>
</dbReference>
<reference evidence="10" key="2">
    <citation type="submission" date="2023-03" db="EMBL/GenBank/DDBJ databases">
        <authorList>
            <person name="Inwood S.N."/>
            <person name="Skelly J.G."/>
            <person name="Guhlin J."/>
            <person name="Harrop T.W.R."/>
            <person name="Goldson S.G."/>
            <person name="Dearden P.K."/>
        </authorList>
    </citation>
    <scope>NUCLEOTIDE SEQUENCE</scope>
    <source>
        <strain evidence="10">Irish</strain>
        <tissue evidence="10">Whole body</tissue>
    </source>
</reference>
<feature type="active site" description="Nucleophile" evidence="5">
    <location>
        <position position="282"/>
    </location>
</feature>
<proteinExistence type="inferred from homology"/>
<dbReference type="Gene3D" id="2.60.40.2300">
    <property type="entry name" value="Neutral/alkaline non-lysosomal ceramidase, C-terminal domain"/>
    <property type="match status" value="1"/>
</dbReference>
<keyword evidence="7" id="KW-0746">Sphingolipid metabolism</keyword>
<dbReference type="InterPro" id="IPR038445">
    <property type="entry name" value="NCDase_C_sf"/>
</dbReference>
<dbReference type="InterPro" id="IPR006823">
    <property type="entry name" value="Ceramidase_alk"/>
</dbReference>
<feature type="binding site" evidence="6">
    <location>
        <position position="122"/>
    </location>
    <ligand>
        <name>Zn(2+)</name>
        <dbReference type="ChEBI" id="CHEBI:29105"/>
    </ligand>
</feature>
<evidence type="ECO:0000259" key="9">
    <source>
        <dbReference type="Pfam" id="PF17048"/>
    </source>
</evidence>
<keyword evidence="6" id="KW-0862">Zinc</keyword>
<evidence type="ECO:0000256" key="4">
    <source>
        <dbReference type="ARBA" id="ARBA00022801"/>
    </source>
</evidence>
<evidence type="ECO:0000313" key="10">
    <source>
        <dbReference type="EMBL" id="KAK0165373.1"/>
    </source>
</evidence>
<dbReference type="GO" id="GO:0046512">
    <property type="term" value="P:sphingosine biosynthetic process"/>
    <property type="evidence" value="ECO:0007669"/>
    <property type="project" value="TreeGrafter"/>
</dbReference>
<dbReference type="EMBL" id="JAQQBS010001422">
    <property type="protein sequence ID" value="KAK0165373.1"/>
    <property type="molecule type" value="Genomic_DNA"/>
</dbReference>
<accession>A0AA39F9H5</accession>
<dbReference type="Pfam" id="PF04734">
    <property type="entry name" value="Ceramidase_alk"/>
    <property type="match status" value="1"/>
</dbReference>
<evidence type="ECO:0000256" key="5">
    <source>
        <dbReference type="PIRSR" id="PIRSR606823-1"/>
    </source>
</evidence>
<organism evidence="10 11">
    <name type="scientific">Microctonus aethiopoides</name>
    <dbReference type="NCBI Taxonomy" id="144406"/>
    <lineage>
        <taxon>Eukaryota</taxon>
        <taxon>Metazoa</taxon>
        <taxon>Ecdysozoa</taxon>
        <taxon>Arthropoda</taxon>
        <taxon>Hexapoda</taxon>
        <taxon>Insecta</taxon>
        <taxon>Pterygota</taxon>
        <taxon>Neoptera</taxon>
        <taxon>Endopterygota</taxon>
        <taxon>Hymenoptera</taxon>
        <taxon>Apocrita</taxon>
        <taxon>Ichneumonoidea</taxon>
        <taxon>Braconidae</taxon>
        <taxon>Euphorinae</taxon>
        <taxon>Microctonus</taxon>
    </lineage>
</organism>
<dbReference type="GO" id="GO:0016020">
    <property type="term" value="C:membrane"/>
    <property type="evidence" value="ECO:0007669"/>
    <property type="project" value="GOC"/>
</dbReference>
<feature type="binding site" evidence="6">
    <location>
        <position position="472"/>
    </location>
    <ligand>
        <name>Zn(2+)</name>
        <dbReference type="ChEBI" id="CHEBI:29105"/>
    </ligand>
</feature>
<evidence type="ECO:0000256" key="1">
    <source>
        <dbReference type="ARBA" id="ARBA00009835"/>
    </source>
</evidence>
<feature type="domain" description="Neutral/alkaline non-lysosomal ceramidase N-terminal" evidence="8">
    <location>
        <begin position="32"/>
        <end position="539"/>
    </location>
</feature>
<dbReference type="Proteomes" id="UP001168990">
    <property type="component" value="Unassembled WGS sequence"/>
</dbReference>
<dbReference type="PANTHER" id="PTHR12670:SF1">
    <property type="entry name" value="NEUTRAL CERAMIDASE"/>
    <property type="match status" value="1"/>
</dbReference>